<comment type="caution">
    <text evidence="1">The sequence shown here is derived from an EMBL/GenBank/DDBJ whole genome shotgun (WGS) entry which is preliminary data.</text>
</comment>
<organism evidence="1 2">
    <name type="scientific">Winogradskyella litorisediminis</name>
    <dbReference type="NCBI Taxonomy" id="1156618"/>
    <lineage>
        <taxon>Bacteria</taxon>
        <taxon>Pseudomonadati</taxon>
        <taxon>Bacteroidota</taxon>
        <taxon>Flavobacteriia</taxon>
        <taxon>Flavobacteriales</taxon>
        <taxon>Flavobacteriaceae</taxon>
        <taxon>Winogradskyella</taxon>
    </lineage>
</organism>
<gene>
    <name evidence="1" type="ORF">ACFQ1Q_02275</name>
</gene>
<accession>A0ABW3N3B6</accession>
<dbReference type="RefSeq" id="WP_386127566.1">
    <property type="nucleotide sequence ID" value="NZ_JBHTJL010000008.1"/>
</dbReference>
<name>A0ABW3N3B6_9FLAO</name>
<proteinExistence type="predicted"/>
<evidence type="ECO:0000313" key="1">
    <source>
        <dbReference type="EMBL" id="MFD1062059.1"/>
    </source>
</evidence>
<sequence length="196" mass="22994">MLGISTYKPKFHTTAESFKSEFEQTLSELIGKRIERFWVMWDTKENEWLTDGPIILKIDGKRFEFTAYQLDEFSLTINSFELTDELNWYGMGSEMPLIWKENGNSELIKNLNKVIIGINILTYNFLSESVETGEKYETGDMLTGIEFILEKESESDNENFFTIFNNLDQNGIEKTEINRENQIKRIKITGYNNVYN</sequence>
<dbReference type="EMBL" id="JBHTJL010000008">
    <property type="protein sequence ID" value="MFD1062059.1"/>
    <property type="molecule type" value="Genomic_DNA"/>
</dbReference>
<evidence type="ECO:0000313" key="2">
    <source>
        <dbReference type="Proteomes" id="UP001597013"/>
    </source>
</evidence>
<dbReference type="Proteomes" id="UP001597013">
    <property type="component" value="Unassembled WGS sequence"/>
</dbReference>
<keyword evidence="2" id="KW-1185">Reference proteome</keyword>
<reference evidence="2" key="1">
    <citation type="journal article" date="2019" name="Int. J. Syst. Evol. Microbiol.">
        <title>The Global Catalogue of Microorganisms (GCM) 10K type strain sequencing project: providing services to taxonomists for standard genome sequencing and annotation.</title>
        <authorList>
            <consortium name="The Broad Institute Genomics Platform"/>
            <consortium name="The Broad Institute Genome Sequencing Center for Infectious Disease"/>
            <person name="Wu L."/>
            <person name="Ma J."/>
        </authorList>
    </citation>
    <scope>NUCLEOTIDE SEQUENCE [LARGE SCALE GENOMIC DNA]</scope>
    <source>
        <strain evidence="2">CCUG 62215</strain>
    </source>
</reference>
<protein>
    <submittedName>
        <fullName evidence="1">Uncharacterized protein</fullName>
    </submittedName>
</protein>